<organism evidence="2 3">
    <name type="scientific">Didymella heteroderae</name>
    <dbReference type="NCBI Taxonomy" id="1769908"/>
    <lineage>
        <taxon>Eukaryota</taxon>
        <taxon>Fungi</taxon>
        <taxon>Dikarya</taxon>
        <taxon>Ascomycota</taxon>
        <taxon>Pezizomycotina</taxon>
        <taxon>Dothideomycetes</taxon>
        <taxon>Pleosporomycetidae</taxon>
        <taxon>Pleosporales</taxon>
        <taxon>Pleosporineae</taxon>
        <taxon>Didymellaceae</taxon>
        <taxon>Didymella</taxon>
    </lineage>
</organism>
<protein>
    <submittedName>
        <fullName evidence="2">Uncharacterized protein</fullName>
    </submittedName>
</protein>
<feature type="compositionally biased region" description="Polar residues" evidence="1">
    <location>
        <begin position="69"/>
        <end position="86"/>
    </location>
</feature>
<reference evidence="2" key="1">
    <citation type="submission" date="2019-04" db="EMBL/GenBank/DDBJ databases">
        <title>Sequencing of skin fungus with MAO and IRED activity.</title>
        <authorList>
            <person name="Marsaioli A.J."/>
            <person name="Bonatto J.M.C."/>
            <person name="Reis Junior O."/>
        </authorList>
    </citation>
    <scope>NUCLEOTIDE SEQUENCE</scope>
    <source>
        <strain evidence="2">28M1</strain>
    </source>
</reference>
<evidence type="ECO:0000313" key="3">
    <source>
        <dbReference type="Proteomes" id="UP000758155"/>
    </source>
</evidence>
<comment type="caution">
    <text evidence="2">The sequence shown here is derived from an EMBL/GenBank/DDBJ whole genome shotgun (WGS) entry which is preliminary data.</text>
</comment>
<dbReference type="OrthoDB" id="3794541at2759"/>
<gene>
    <name evidence="2" type="ORF">E8E12_006902</name>
</gene>
<sequence length="294" mass="33598">MAESDKEVYQKLFRIDKNAQEHDIRFTAQEDDWKSPWTQRTGIPLIDFARKWDELRTVPPFNPGGIANPSPSNKQVSDHQPTQATGSFRERFDTVSSAREFVAFQARVYLSSFPGPDAAAGSGSLHGKLRQLLDRRVYIYMCALDALSLQVRYRLAMSHRATWLVKAAQLPMPGGKCCDQWNEAEDFKKLKRANPTSQISRRYDIAVRKIFANVLPEPAEEQGLSWNKPNDYIAAAIAYDDTIQKPEQIQIRVDGLEKLAADDIKRVQEDLECIPEIRRRKRDFFQKIGKLGGQ</sequence>
<keyword evidence="3" id="KW-1185">Reference proteome</keyword>
<feature type="region of interest" description="Disordered" evidence="1">
    <location>
        <begin position="60"/>
        <end position="87"/>
    </location>
</feature>
<dbReference type="EMBL" id="SWKV01000024">
    <property type="protein sequence ID" value="KAF3040716.1"/>
    <property type="molecule type" value="Genomic_DNA"/>
</dbReference>
<name>A0A9P5C2H8_9PLEO</name>
<proteinExistence type="predicted"/>
<dbReference type="AlphaFoldDB" id="A0A9P5C2H8"/>
<accession>A0A9P5C2H8</accession>
<evidence type="ECO:0000256" key="1">
    <source>
        <dbReference type="SAM" id="MobiDB-lite"/>
    </source>
</evidence>
<evidence type="ECO:0000313" key="2">
    <source>
        <dbReference type="EMBL" id="KAF3040716.1"/>
    </source>
</evidence>
<dbReference type="Proteomes" id="UP000758155">
    <property type="component" value="Unassembled WGS sequence"/>
</dbReference>